<gene>
    <name evidence="2" type="ORF">H2LOC_002445</name>
</gene>
<reference evidence="2 3" key="1">
    <citation type="submission" date="2019-11" db="EMBL/GenBank/DDBJ databases">
        <title>The genome sequence of Methylocystis heyeri.</title>
        <authorList>
            <person name="Oshkin I.Y."/>
            <person name="Miroshnikov K."/>
            <person name="Dedysh S.N."/>
        </authorList>
    </citation>
    <scope>NUCLEOTIDE SEQUENCE [LARGE SCALE GENOMIC DNA]</scope>
    <source>
        <strain evidence="2 3">H2</strain>
    </source>
</reference>
<evidence type="ECO:0000313" key="2">
    <source>
        <dbReference type="EMBL" id="QGM44638.1"/>
    </source>
</evidence>
<evidence type="ECO:0000256" key="1">
    <source>
        <dbReference type="SAM" id="MobiDB-lite"/>
    </source>
</evidence>
<accession>A0A6B8KDL0</accession>
<feature type="compositionally biased region" description="Basic and acidic residues" evidence="1">
    <location>
        <begin position="62"/>
        <end position="75"/>
    </location>
</feature>
<dbReference type="KEGG" id="mhey:H2LOC_002445"/>
<feature type="compositionally biased region" description="Basic and acidic residues" evidence="1">
    <location>
        <begin position="42"/>
        <end position="51"/>
    </location>
</feature>
<feature type="region of interest" description="Disordered" evidence="1">
    <location>
        <begin position="42"/>
        <end position="75"/>
    </location>
</feature>
<dbReference type="EMBL" id="CP046052">
    <property type="protein sequence ID" value="QGM44638.1"/>
    <property type="molecule type" value="Genomic_DNA"/>
</dbReference>
<protein>
    <submittedName>
        <fullName evidence="2">Uncharacterized protein</fullName>
    </submittedName>
</protein>
<name>A0A6B8KDL0_9HYPH</name>
<dbReference type="OrthoDB" id="8442694at2"/>
<dbReference type="Proteomes" id="UP000309061">
    <property type="component" value="Chromosome"/>
</dbReference>
<organism evidence="2 3">
    <name type="scientific">Methylocystis heyeri</name>
    <dbReference type="NCBI Taxonomy" id="391905"/>
    <lineage>
        <taxon>Bacteria</taxon>
        <taxon>Pseudomonadati</taxon>
        <taxon>Pseudomonadota</taxon>
        <taxon>Alphaproteobacteria</taxon>
        <taxon>Hyphomicrobiales</taxon>
        <taxon>Methylocystaceae</taxon>
        <taxon>Methylocystis</taxon>
    </lineage>
</organism>
<dbReference type="AlphaFoldDB" id="A0A6B8KDL0"/>
<sequence>MQEQLKSISADRDRQAFEKAEIIEKANVISRERDDIRSRLAAETAERERLGSENSRLASEVESTRRSLSEAQRRAEEASAEAANLRKLLEAKPGNDPLVLLWEVARQKTTAGVAFLRSKIPANHPALPWFDKTVEVLTKLGCLAVQLTIAFAKWLKAEGLPRAKALSQKLLAEIETRLAKK</sequence>
<proteinExistence type="predicted"/>
<keyword evidence="3" id="KW-1185">Reference proteome</keyword>
<dbReference type="RefSeq" id="WP_136494933.1">
    <property type="nucleotide sequence ID" value="NZ_CP046052.1"/>
</dbReference>
<evidence type="ECO:0000313" key="3">
    <source>
        <dbReference type="Proteomes" id="UP000309061"/>
    </source>
</evidence>